<keyword evidence="3" id="KW-1185">Reference proteome</keyword>
<gene>
    <name evidence="2" type="ORF">KP509_29G046200</name>
</gene>
<name>A0A8T2R6N3_CERRI</name>
<dbReference type="EMBL" id="CM035434">
    <property type="protein sequence ID" value="KAH7291999.1"/>
    <property type="molecule type" value="Genomic_DNA"/>
</dbReference>
<reference evidence="2" key="1">
    <citation type="submission" date="2021-08" db="EMBL/GenBank/DDBJ databases">
        <title>WGS assembly of Ceratopteris richardii.</title>
        <authorList>
            <person name="Marchant D.B."/>
            <person name="Chen G."/>
            <person name="Jenkins J."/>
            <person name="Shu S."/>
            <person name="Leebens-Mack J."/>
            <person name="Grimwood J."/>
            <person name="Schmutz J."/>
            <person name="Soltis P."/>
            <person name="Soltis D."/>
            <person name="Chen Z.-H."/>
        </authorList>
    </citation>
    <scope>NUCLEOTIDE SEQUENCE</scope>
    <source>
        <strain evidence="2">Whitten #5841</strain>
        <tissue evidence="2">Leaf</tissue>
    </source>
</reference>
<accession>A0A8T2R6N3</accession>
<feature type="signal peptide" evidence="1">
    <location>
        <begin position="1"/>
        <end position="20"/>
    </location>
</feature>
<evidence type="ECO:0000313" key="3">
    <source>
        <dbReference type="Proteomes" id="UP000825935"/>
    </source>
</evidence>
<protein>
    <submittedName>
        <fullName evidence="2">Uncharacterized protein</fullName>
    </submittedName>
</protein>
<evidence type="ECO:0000256" key="1">
    <source>
        <dbReference type="SAM" id="SignalP"/>
    </source>
</evidence>
<dbReference type="AlphaFoldDB" id="A0A8T2R6N3"/>
<sequence>MTAHLHLLFLQGWTAHPAACIKSCRSPSLPSAFHQLFESSMTLQMILHCFERGITNVNDNKE</sequence>
<dbReference type="Proteomes" id="UP000825935">
    <property type="component" value="Chromosome 29"/>
</dbReference>
<feature type="chain" id="PRO_5035789239" evidence="1">
    <location>
        <begin position="21"/>
        <end position="62"/>
    </location>
</feature>
<organism evidence="2 3">
    <name type="scientific">Ceratopteris richardii</name>
    <name type="common">Triangle waterfern</name>
    <dbReference type="NCBI Taxonomy" id="49495"/>
    <lineage>
        <taxon>Eukaryota</taxon>
        <taxon>Viridiplantae</taxon>
        <taxon>Streptophyta</taxon>
        <taxon>Embryophyta</taxon>
        <taxon>Tracheophyta</taxon>
        <taxon>Polypodiopsida</taxon>
        <taxon>Polypodiidae</taxon>
        <taxon>Polypodiales</taxon>
        <taxon>Pteridineae</taxon>
        <taxon>Pteridaceae</taxon>
        <taxon>Parkerioideae</taxon>
        <taxon>Ceratopteris</taxon>
    </lineage>
</organism>
<comment type="caution">
    <text evidence="2">The sequence shown here is derived from an EMBL/GenBank/DDBJ whole genome shotgun (WGS) entry which is preliminary data.</text>
</comment>
<evidence type="ECO:0000313" key="2">
    <source>
        <dbReference type="EMBL" id="KAH7291999.1"/>
    </source>
</evidence>
<proteinExistence type="predicted"/>
<keyword evidence="1" id="KW-0732">Signal</keyword>